<evidence type="ECO:0000313" key="3">
    <source>
        <dbReference type="Proteomes" id="UP000318437"/>
    </source>
</evidence>
<gene>
    <name evidence="2" type="ORF">Pla144_49140</name>
</gene>
<proteinExistence type="predicted"/>
<dbReference type="SUPFAM" id="SSF51658">
    <property type="entry name" value="Xylose isomerase-like"/>
    <property type="match status" value="1"/>
</dbReference>
<dbReference type="PANTHER" id="PTHR12110:SF53">
    <property type="entry name" value="BLR5974 PROTEIN"/>
    <property type="match status" value="1"/>
</dbReference>
<dbReference type="EMBL" id="SJPS01000014">
    <property type="protein sequence ID" value="TWU20747.1"/>
    <property type="molecule type" value="Genomic_DNA"/>
</dbReference>
<name>A0A5C6C9Y5_9BACT</name>
<dbReference type="Gene3D" id="3.20.20.150">
    <property type="entry name" value="Divalent-metal-dependent TIM barrel enzymes"/>
    <property type="match status" value="1"/>
</dbReference>
<dbReference type="AlphaFoldDB" id="A0A5C6C9Y5"/>
<dbReference type="PANTHER" id="PTHR12110">
    <property type="entry name" value="HYDROXYPYRUVATE ISOMERASE"/>
    <property type="match status" value="1"/>
</dbReference>
<comment type="caution">
    <text evidence="2">The sequence shown here is derived from an EMBL/GenBank/DDBJ whole genome shotgun (WGS) entry which is preliminary data.</text>
</comment>
<dbReference type="InterPro" id="IPR013022">
    <property type="entry name" value="Xyl_isomerase-like_TIM-brl"/>
</dbReference>
<protein>
    <submittedName>
        <fullName evidence="2">Xylose isomerase-like TIM barrel</fullName>
    </submittedName>
</protein>
<dbReference type="InterPro" id="IPR050312">
    <property type="entry name" value="IolE/XylAMocC-like"/>
</dbReference>
<accession>A0A5C6C9Y5</accession>
<evidence type="ECO:0000313" key="2">
    <source>
        <dbReference type="EMBL" id="TWU20747.1"/>
    </source>
</evidence>
<feature type="domain" description="Xylose isomerase-like TIM barrel" evidence="1">
    <location>
        <begin position="26"/>
        <end position="265"/>
    </location>
</feature>
<dbReference type="OrthoDB" id="9782669at2"/>
<dbReference type="InterPro" id="IPR036237">
    <property type="entry name" value="Xyl_isomerase-like_sf"/>
</dbReference>
<keyword evidence="3" id="KW-1185">Reference proteome</keyword>
<keyword evidence="2" id="KW-0413">Isomerase</keyword>
<sequence>MRKGISYWSLKDGLAGTHPLDKAGLAEAYSAGFNLLEPAISTKGVLTVESDTAACEAIRTEVENAGFTMETLASGMTWGCNPVSNDPEVRKKAVQLNKKALERTAWLGCSAYLFVPGVVTSPICPDERVRYDHAIERCRTCISELLETADRFDVDLCLENVWNGFFYSPVELASFLDSFGSERLGVYFDVGNVLGYHQYPPHWIEMLGSRIKRVHIKDYRHEFGWKGKYSFCELGDGDVPWKETIEALRKIGYEQTVIAEMLPYSTGHLARASREMDAILTKYDN</sequence>
<dbReference type="GO" id="GO:0016853">
    <property type="term" value="F:isomerase activity"/>
    <property type="evidence" value="ECO:0007669"/>
    <property type="project" value="UniProtKB-KW"/>
</dbReference>
<evidence type="ECO:0000259" key="1">
    <source>
        <dbReference type="Pfam" id="PF01261"/>
    </source>
</evidence>
<dbReference type="Proteomes" id="UP000318437">
    <property type="component" value="Unassembled WGS sequence"/>
</dbReference>
<reference evidence="2 3" key="1">
    <citation type="submission" date="2019-02" db="EMBL/GenBank/DDBJ databases">
        <title>Deep-cultivation of Planctomycetes and their phenomic and genomic characterization uncovers novel biology.</title>
        <authorList>
            <person name="Wiegand S."/>
            <person name="Jogler M."/>
            <person name="Boedeker C."/>
            <person name="Pinto D."/>
            <person name="Vollmers J."/>
            <person name="Rivas-Marin E."/>
            <person name="Kohn T."/>
            <person name="Peeters S.H."/>
            <person name="Heuer A."/>
            <person name="Rast P."/>
            <person name="Oberbeckmann S."/>
            <person name="Bunk B."/>
            <person name="Jeske O."/>
            <person name="Meyerdierks A."/>
            <person name="Storesund J.E."/>
            <person name="Kallscheuer N."/>
            <person name="Luecker S."/>
            <person name="Lage O.M."/>
            <person name="Pohl T."/>
            <person name="Merkel B.J."/>
            <person name="Hornburger P."/>
            <person name="Mueller R.-W."/>
            <person name="Bruemmer F."/>
            <person name="Labrenz M."/>
            <person name="Spormann A.M."/>
            <person name="Op Den Camp H."/>
            <person name="Overmann J."/>
            <person name="Amann R."/>
            <person name="Jetten M.S.M."/>
            <person name="Mascher T."/>
            <person name="Medema M.H."/>
            <person name="Devos D.P."/>
            <person name="Kaster A.-K."/>
            <person name="Ovreas L."/>
            <person name="Rohde M."/>
            <person name="Galperin M.Y."/>
            <person name="Jogler C."/>
        </authorList>
    </citation>
    <scope>NUCLEOTIDE SEQUENCE [LARGE SCALE GENOMIC DNA]</scope>
    <source>
        <strain evidence="2 3">Pla144</strain>
    </source>
</reference>
<organism evidence="2 3">
    <name type="scientific">Bythopirellula polymerisocia</name>
    <dbReference type="NCBI Taxonomy" id="2528003"/>
    <lineage>
        <taxon>Bacteria</taxon>
        <taxon>Pseudomonadati</taxon>
        <taxon>Planctomycetota</taxon>
        <taxon>Planctomycetia</taxon>
        <taxon>Pirellulales</taxon>
        <taxon>Lacipirellulaceae</taxon>
        <taxon>Bythopirellula</taxon>
    </lineage>
</organism>
<dbReference type="RefSeq" id="WP_146453122.1">
    <property type="nucleotide sequence ID" value="NZ_SJPS01000014.1"/>
</dbReference>
<dbReference type="Pfam" id="PF01261">
    <property type="entry name" value="AP_endonuc_2"/>
    <property type="match status" value="1"/>
</dbReference>